<dbReference type="Proteomes" id="UP000677803">
    <property type="component" value="Unassembled WGS sequence"/>
</dbReference>
<evidence type="ECO:0000256" key="3">
    <source>
        <dbReference type="ARBA" id="ARBA00022553"/>
    </source>
</evidence>
<feature type="compositionally biased region" description="Basic and acidic residues" evidence="8">
    <location>
        <begin position="987"/>
        <end position="1002"/>
    </location>
</feature>
<feature type="region of interest" description="Disordered" evidence="8">
    <location>
        <begin position="444"/>
        <end position="511"/>
    </location>
</feature>
<feature type="compositionally biased region" description="Basic and acidic residues" evidence="8">
    <location>
        <begin position="941"/>
        <end position="951"/>
    </location>
</feature>
<proteinExistence type="predicted"/>
<dbReference type="InterPro" id="IPR013588">
    <property type="entry name" value="MAP2_projctn"/>
</dbReference>
<dbReference type="GO" id="GO:0005874">
    <property type="term" value="C:microtubule"/>
    <property type="evidence" value="ECO:0007669"/>
    <property type="project" value="UniProtKB-KW"/>
</dbReference>
<comment type="subcellular location">
    <subcellularLocation>
        <location evidence="1 7">Cytoplasm</location>
        <location evidence="1 7">Cytoskeleton</location>
    </subcellularLocation>
</comment>
<evidence type="ECO:0000256" key="8">
    <source>
        <dbReference type="SAM" id="MobiDB-lite"/>
    </source>
</evidence>
<feature type="compositionally biased region" description="Basic and acidic residues" evidence="8">
    <location>
        <begin position="916"/>
        <end position="930"/>
    </location>
</feature>
<feature type="region of interest" description="Disordered" evidence="8">
    <location>
        <begin position="366"/>
        <end position="426"/>
    </location>
</feature>
<keyword evidence="11" id="KW-1185">Reference proteome</keyword>
<keyword evidence="3" id="KW-0597">Phosphoprotein</keyword>
<feature type="region of interest" description="Disordered" evidence="8">
    <location>
        <begin position="689"/>
        <end position="1061"/>
    </location>
</feature>
<feature type="compositionally biased region" description="Basic and acidic residues" evidence="8">
    <location>
        <begin position="1028"/>
        <end position="1043"/>
    </location>
</feature>
<feature type="compositionally biased region" description="Basic and acidic residues" evidence="8">
    <location>
        <begin position="829"/>
        <end position="842"/>
    </location>
</feature>
<feature type="compositionally biased region" description="Acidic residues" evidence="8">
    <location>
        <begin position="889"/>
        <end position="909"/>
    </location>
</feature>
<feature type="region of interest" description="Disordered" evidence="8">
    <location>
        <begin position="222"/>
        <end position="255"/>
    </location>
</feature>
<feature type="compositionally biased region" description="Polar residues" evidence="8">
    <location>
        <begin position="369"/>
        <end position="378"/>
    </location>
</feature>
<feature type="compositionally biased region" description="Polar residues" evidence="8">
    <location>
        <begin position="485"/>
        <end position="495"/>
    </location>
</feature>
<sequence>MWEVERVAPRLPLLDDLWSLAAKRSSSTKYTVEIRALIRQVTHLLPPVSQQAGMADGRQPDEHWASNGQENGENEYPSYSSGYRENGYHGGAAGHPATTVDDSANLPPSPPPSPSAEQIGPVAQEGKVEVVSQPQDVEEAKGEPSSYQEEVAYKQPGHMLLEQTDYLTEPHALGYQEAQTPEALNGGSHQVEHIQSEKAQLEESVSKGSCESAIKQEDYHMTSLPEKHPAAERVKPEEELALSEPSDPTLKEKDLSDVCLSKQAKEDGKDLVEEAECIAKEPKEPSLTKDLQNVKAEESLEILTCDSKACISESKSETRPFEAISVEGQEGCIQKAGQMQETLKPHPDTEMSSQVASDIPVDSGLETYFETSSKNQGEGSPKGYYELGTMEETKSTEENETIQKLEDQQEKSIRSSPGKTALEEKSLLVSTSVGSSVGQALMGGESRTFSESASPLSAGFHEEEKLPLTPSAVSQIPTNPPAVSITPTSSTSPNDIPTRAESPSARCFEESGSLSEMLDLAGALPRPSLERRVFDPMRRKSVPVNVSALVGSSLAKLALAGESPRMVAGERQLEELGYCIFSECSAPMPSPADVPGPGDSPHQCFPSVEGEVEENIGIAANEVAQKQLQPGQKETTSETAQKALLEKKDSTVKSSLILERAVTSGIKPDRLRIPMTTSKDRLTEFRLETGLPGDIKIQAIPEVDIEKDPSREASPIPPDGSFTFTPTEIASKAPPTPSTPKSPADTSSETEDTKETVRNDALLGNVSESETVEAKPECDRDMPQPQPEHKDPEDKGDQPHTTSTGAPSTTSQSLHKSTEGRDEEIIEEENGKPKSLEQKEMQEQPNTFERPSPEKPVDEEVAKTQLQDVIPAKPQISSPIIIIPQAQVEEQDDIEIAEEPQEIMEEASEELLCPKSGREDGREGQQKEQARLTVGDQNTEDDPKSGGEDWSHSALNSDDGEQATDSSHLSPCSDLDLPQQTEEAGDGDVKEEKEPPMDKMDSMTEEDKEVQKAQTGEVGSEDVASDDVVEKKDLEEGDDKREEDVETGQEAISDEGNDETTMDVSALDMDSAWMASQADDDKSIMTEQIEALPQTQSSTKMPVVVEKATKRGGGRGRGRPNATECKMSRKTPGHYLPREEMKKKKVGIRRVDQNKVSALQSRSPSRKSGAKVAARHPRPALLHGSARRKATGVEHHQPLSVAQQSRERPTSPTNAALLKIAVQRGGGLGRHPPRPSSACSLKRSPLVEAELREARPSSACSHPPPLPQKWAGKERAYRSPEKRSSLPRPAKSLTRHIPAAEQEENCTPSRPTSIRTDSRGDSRSGRTPSMAGTDSARSRSVRSGASTPGSSAVTPGTPPSYSCRTPGSRTPGSHTPKSFSVLQEKKVAVIRTPPKSPSSVQRQLKVLNQPLPDLKNVKSKIGSTSNLKHQPKGGQVQILHEKLDFSHVQSKCGSKDNLKHAPKGGNVMIPSVKLDFSHVQAKCGSLDKVHHSAGGGNVQIQTKKIDLSHITSKCGSMSNIRHRPGGGHVRIENVKLDFKDKAHAKVGSLDNTTHTPGGGNVMIESHKLNFRETAKARVDHGAEIVVTHSPGVETGGTSPRLSSAGSINMLESPQLCTLAQDVTAALAKQGL</sequence>
<evidence type="ECO:0000256" key="1">
    <source>
        <dbReference type="ARBA" id="ARBA00004245"/>
    </source>
</evidence>
<dbReference type="Pfam" id="PF08377">
    <property type="entry name" value="MAP2_projctn"/>
    <property type="match status" value="2"/>
</dbReference>
<evidence type="ECO:0000313" key="11">
    <source>
        <dbReference type="Proteomes" id="UP000677803"/>
    </source>
</evidence>
<accession>A0A8S4BFN7</accession>
<keyword evidence="6 7" id="KW-0206">Cytoskeleton</keyword>
<feature type="compositionally biased region" description="Basic and acidic residues" evidence="8">
    <location>
        <begin position="222"/>
        <end position="238"/>
    </location>
</feature>
<protein>
    <recommendedName>
        <fullName evidence="7">Microtubule-associated protein</fullName>
    </recommendedName>
</protein>
<dbReference type="OrthoDB" id="9378527at2759"/>
<evidence type="ECO:0000256" key="5">
    <source>
        <dbReference type="ARBA" id="ARBA00022737"/>
    </source>
</evidence>
<feature type="region of interest" description="Disordered" evidence="8">
    <location>
        <begin position="627"/>
        <end position="646"/>
    </location>
</feature>
<feature type="compositionally biased region" description="Polar residues" evidence="8">
    <location>
        <begin position="627"/>
        <end position="640"/>
    </location>
</feature>
<feature type="compositionally biased region" description="Basic residues" evidence="8">
    <location>
        <begin position="1164"/>
        <end position="1178"/>
    </location>
</feature>
<dbReference type="GO" id="GO:0043005">
    <property type="term" value="C:neuron projection"/>
    <property type="evidence" value="ECO:0007669"/>
    <property type="project" value="TreeGrafter"/>
</dbReference>
<feature type="region of interest" description="Disordered" evidence="8">
    <location>
        <begin position="1108"/>
        <end position="1380"/>
    </location>
</feature>
<gene>
    <name evidence="10" type="ORF">MMEN_LOCUS13569</name>
</gene>
<feature type="compositionally biased region" description="Polar residues" evidence="8">
    <location>
        <begin position="1200"/>
        <end position="1214"/>
    </location>
</feature>
<feature type="compositionally biased region" description="Polar residues" evidence="8">
    <location>
        <begin position="1154"/>
        <end position="1163"/>
    </location>
</feature>
<dbReference type="GO" id="GO:0031175">
    <property type="term" value="P:neuron projection development"/>
    <property type="evidence" value="ECO:0007669"/>
    <property type="project" value="TreeGrafter"/>
</dbReference>
<feature type="region of interest" description="Disordered" evidence="8">
    <location>
        <begin position="50"/>
        <end position="149"/>
    </location>
</feature>
<dbReference type="PROSITE" id="PS00229">
    <property type="entry name" value="TAU_MAP_1"/>
    <property type="match status" value="1"/>
</dbReference>
<dbReference type="PANTHER" id="PTHR11501:SF15">
    <property type="entry name" value="MICROTUBULE-ASSOCIATED PROTEIN 2"/>
    <property type="match status" value="1"/>
</dbReference>
<feature type="compositionally biased region" description="Polar residues" evidence="8">
    <location>
        <begin position="66"/>
        <end position="83"/>
    </location>
</feature>
<dbReference type="GO" id="GO:0000226">
    <property type="term" value="P:microtubule cytoskeleton organization"/>
    <property type="evidence" value="ECO:0007669"/>
    <property type="project" value="TreeGrafter"/>
</dbReference>
<evidence type="ECO:0000256" key="7">
    <source>
        <dbReference type="RuleBase" id="RU000686"/>
    </source>
</evidence>
<organism evidence="10 11">
    <name type="scientific">Menidia menidia</name>
    <name type="common">Atlantic silverside</name>
    <dbReference type="NCBI Taxonomy" id="238744"/>
    <lineage>
        <taxon>Eukaryota</taxon>
        <taxon>Metazoa</taxon>
        <taxon>Chordata</taxon>
        <taxon>Craniata</taxon>
        <taxon>Vertebrata</taxon>
        <taxon>Euteleostomi</taxon>
        <taxon>Actinopterygii</taxon>
        <taxon>Neopterygii</taxon>
        <taxon>Teleostei</taxon>
        <taxon>Neoteleostei</taxon>
        <taxon>Acanthomorphata</taxon>
        <taxon>Ovalentaria</taxon>
        <taxon>Atherinomorphae</taxon>
        <taxon>Atheriniformes</taxon>
        <taxon>Atherinopsidae</taxon>
        <taxon>Menidiinae</taxon>
        <taxon>Menidia</taxon>
    </lineage>
</organism>
<feature type="domain" description="MAP2/Tau projection" evidence="9">
    <location>
        <begin position="1039"/>
        <end position="1184"/>
    </location>
</feature>
<dbReference type="GO" id="GO:0008017">
    <property type="term" value="F:microtubule binding"/>
    <property type="evidence" value="ECO:0007669"/>
    <property type="project" value="InterPro"/>
</dbReference>
<feature type="compositionally biased region" description="Polar residues" evidence="8">
    <location>
        <begin position="1347"/>
        <end position="1380"/>
    </location>
</feature>
<dbReference type="Pfam" id="PF00418">
    <property type="entry name" value="Tubulin-binding"/>
    <property type="match status" value="5"/>
</dbReference>
<feature type="compositionally biased region" description="Acidic residues" evidence="8">
    <location>
        <begin position="1044"/>
        <end position="1061"/>
    </location>
</feature>
<feature type="compositionally biased region" description="Low complexity" evidence="8">
    <location>
        <begin position="870"/>
        <end position="887"/>
    </location>
</feature>
<feature type="compositionally biased region" description="Basic and acidic residues" evidence="8">
    <location>
        <begin position="1271"/>
        <end position="1284"/>
    </location>
</feature>
<dbReference type="PANTHER" id="PTHR11501">
    <property type="entry name" value="MICROTUBULE-ASSOCIATED PROTEIN"/>
    <property type="match status" value="1"/>
</dbReference>
<dbReference type="EMBL" id="CAJRST010015557">
    <property type="protein sequence ID" value="CAG5934072.1"/>
    <property type="molecule type" value="Genomic_DNA"/>
</dbReference>
<comment type="caution">
    <text evidence="10">The sequence shown here is derived from an EMBL/GenBank/DDBJ whole genome shotgun (WGS) entry which is preliminary data.</text>
</comment>
<feature type="compositionally biased region" description="Basic and acidic residues" evidence="8">
    <location>
        <begin position="772"/>
        <end position="798"/>
    </location>
</feature>
<keyword evidence="5" id="KW-0677">Repeat</keyword>
<feature type="compositionally biased region" description="Basic and acidic residues" evidence="8">
    <location>
        <begin position="391"/>
        <end position="413"/>
    </location>
</feature>
<evidence type="ECO:0000256" key="6">
    <source>
        <dbReference type="ARBA" id="ARBA00023212"/>
    </source>
</evidence>
<keyword evidence="4 7" id="KW-0493">Microtubule</keyword>
<feature type="compositionally biased region" description="Polar residues" evidence="8">
    <location>
        <begin position="799"/>
        <end position="815"/>
    </location>
</feature>
<reference evidence="10" key="1">
    <citation type="submission" date="2021-05" db="EMBL/GenBank/DDBJ databases">
        <authorList>
            <person name="Tigano A."/>
        </authorList>
    </citation>
    <scope>NUCLEOTIDE SEQUENCE</scope>
</reference>
<dbReference type="InterPro" id="IPR001084">
    <property type="entry name" value="MAP_tubulin-bd_rpt"/>
</dbReference>
<evidence type="ECO:0000256" key="4">
    <source>
        <dbReference type="ARBA" id="ARBA00022701"/>
    </source>
</evidence>
<evidence type="ECO:0000256" key="2">
    <source>
        <dbReference type="ARBA" id="ARBA00022490"/>
    </source>
</evidence>
<keyword evidence="2 7" id="KW-0963">Cytoplasm</keyword>
<feature type="domain" description="MAP2/Tau projection" evidence="9">
    <location>
        <begin position="513"/>
        <end position="592"/>
    </location>
</feature>
<name>A0A8S4BFN7_9TELE</name>
<dbReference type="PROSITE" id="PS51491">
    <property type="entry name" value="TAU_MAP_2"/>
    <property type="match status" value="5"/>
</dbReference>
<evidence type="ECO:0000313" key="10">
    <source>
        <dbReference type="EMBL" id="CAG5934072.1"/>
    </source>
</evidence>
<dbReference type="InterPro" id="IPR027324">
    <property type="entry name" value="MAP2/MAP4/Tau"/>
</dbReference>
<evidence type="ECO:0000259" key="9">
    <source>
        <dbReference type="Pfam" id="PF08377"/>
    </source>
</evidence>
<feature type="compositionally biased region" description="Basic and acidic residues" evidence="8">
    <location>
        <begin position="851"/>
        <end position="862"/>
    </location>
</feature>